<evidence type="ECO:0000256" key="4">
    <source>
        <dbReference type="ARBA" id="ARBA00022692"/>
    </source>
</evidence>
<dbReference type="EMBL" id="WNBM01000007">
    <property type="protein sequence ID" value="MTT76430.1"/>
    <property type="molecule type" value="Genomic_DNA"/>
</dbReference>
<accession>A0A7X2XGS5</accession>
<feature type="transmembrane region" description="Helical" evidence="7">
    <location>
        <begin position="71"/>
        <end position="89"/>
    </location>
</feature>
<keyword evidence="11" id="KW-1185">Reference proteome</keyword>
<evidence type="ECO:0000313" key="9">
    <source>
        <dbReference type="EMBL" id="MTT76430.1"/>
    </source>
</evidence>
<comment type="caution">
    <text evidence="9">The sequence shown here is derived from an EMBL/GenBank/DDBJ whole genome shotgun (WGS) entry which is preliminary data.</text>
</comment>
<feature type="transmembrane region" description="Helical" evidence="7">
    <location>
        <begin position="95"/>
        <end position="115"/>
    </location>
</feature>
<dbReference type="InterPro" id="IPR051258">
    <property type="entry name" value="Diverse_Substrate_Transporter"/>
</dbReference>
<dbReference type="InterPro" id="IPR037185">
    <property type="entry name" value="EmrE-like"/>
</dbReference>
<dbReference type="PANTHER" id="PTHR42920">
    <property type="entry name" value="OS03G0707200 PROTEIN-RELATED"/>
    <property type="match status" value="1"/>
</dbReference>
<keyword evidence="4 7" id="KW-0812">Transmembrane</keyword>
<evidence type="ECO:0000256" key="1">
    <source>
        <dbReference type="ARBA" id="ARBA00004651"/>
    </source>
</evidence>
<evidence type="ECO:0000256" key="3">
    <source>
        <dbReference type="ARBA" id="ARBA00022475"/>
    </source>
</evidence>
<dbReference type="InterPro" id="IPR000620">
    <property type="entry name" value="EamA_dom"/>
</dbReference>
<dbReference type="AlphaFoldDB" id="A0A7X2XGS5"/>
<comment type="subcellular location">
    <subcellularLocation>
        <location evidence="1">Cell membrane</location>
        <topology evidence="1">Multi-pass membrane protein</topology>
    </subcellularLocation>
</comment>
<dbReference type="OrthoDB" id="9804865at2"/>
<feature type="domain" description="EamA" evidence="8">
    <location>
        <begin position="8"/>
        <end position="138"/>
    </location>
</feature>
<dbReference type="RefSeq" id="WP_149877345.1">
    <property type="nucleotide sequence ID" value="NZ_CAUCQA010000007.1"/>
</dbReference>
<protein>
    <submittedName>
        <fullName evidence="9">EamA family transporter</fullName>
    </submittedName>
</protein>
<feature type="transmembrane region" description="Helical" evidence="7">
    <location>
        <begin position="9"/>
        <end position="34"/>
    </location>
</feature>
<dbReference type="Gene3D" id="1.10.3730.20">
    <property type="match status" value="1"/>
</dbReference>
<gene>
    <name evidence="9" type="ORF">GMD11_09145</name>
    <name evidence="10" type="ORF">GMD18_08800</name>
</gene>
<evidence type="ECO:0000256" key="6">
    <source>
        <dbReference type="ARBA" id="ARBA00023136"/>
    </source>
</evidence>
<evidence type="ECO:0000259" key="8">
    <source>
        <dbReference type="Pfam" id="PF00892"/>
    </source>
</evidence>
<dbReference type="Proteomes" id="UP000484547">
    <property type="component" value="Unassembled WGS sequence"/>
</dbReference>
<sequence length="290" mass="31332">MINNSHNKYIIFILLQSFLYGLGNPLTKIAFASITPLWCLAFRFGLAFSLFAIFFATRLRKQLQALSASQYLPAGLCMASAYISCNLALEGTTATNVGFIMSLSVIFAPLLSIIVLQRPYKLSHLPIQLLVILGMYLLCSNGGMFSFNQGDLWALLTAVSVAGALVFGEKSLKATDAITISAIQTFITAVISIAGALLFGDISTITKIQPEAWAVVIYLAITCTCLAYFLQNAALKFLSSSLVSMLQCTQPILTAAASYFLLNEKLTFTGMSGAVIILACIISENILEKK</sequence>
<feature type="domain" description="EamA" evidence="8">
    <location>
        <begin position="150"/>
        <end position="281"/>
    </location>
</feature>
<evidence type="ECO:0000256" key="7">
    <source>
        <dbReference type="SAM" id="Phobius"/>
    </source>
</evidence>
<keyword evidence="3" id="KW-1003">Cell membrane</keyword>
<evidence type="ECO:0000313" key="10">
    <source>
        <dbReference type="EMBL" id="MTU04494.1"/>
    </source>
</evidence>
<dbReference type="Pfam" id="PF00892">
    <property type="entry name" value="EamA"/>
    <property type="match status" value="2"/>
</dbReference>
<evidence type="ECO:0000256" key="2">
    <source>
        <dbReference type="ARBA" id="ARBA00007362"/>
    </source>
</evidence>
<name>A0A7X2XGS5_9FIRM</name>
<organism evidence="9 12">
    <name type="scientific">Phascolarctobacterium faecium</name>
    <dbReference type="NCBI Taxonomy" id="33025"/>
    <lineage>
        <taxon>Bacteria</taxon>
        <taxon>Bacillati</taxon>
        <taxon>Bacillota</taxon>
        <taxon>Negativicutes</taxon>
        <taxon>Acidaminococcales</taxon>
        <taxon>Acidaminococcaceae</taxon>
        <taxon>Phascolarctobacterium</taxon>
    </lineage>
</organism>
<feature type="transmembrane region" description="Helical" evidence="7">
    <location>
        <begin position="40"/>
        <end position="59"/>
    </location>
</feature>
<reference evidence="11 12" key="1">
    <citation type="journal article" date="2019" name="Nat. Med.">
        <title>A library of human gut bacterial isolates paired with longitudinal multiomics data enables mechanistic microbiome research.</title>
        <authorList>
            <person name="Poyet M."/>
            <person name="Groussin M."/>
            <person name="Gibbons S.M."/>
            <person name="Avila-Pacheco J."/>
            <person name="Jiang X."/>
            <person name="Kearney S.M."/>
            <person name="Perrotta A.R."/>
            <person name="Berdy B."/>
            <person name="Zhao S."/>
            <person name="Lieberman T.D."/>
            <person name="Swanson P.K."/>
            <person name="Smith M."/>
            <person name="Roesemann S."/>
            <person name="Alexander J.E."/>
            <person name="Rich S.A."/>
            <person name="Livny J."/>
            <person name="Vlamakis H."/>
            <person name="Clish C."/>
            <person name="Bullock K."/>
            <person name="Deik A."/>
            <person name="Scott J."/>
            <person name="Pierce K.A."/>
            <person name="Xavier R.J."/>
            <person name="Alm E.J."/>
        </authorList>
    </citation>
    <scope>NUCLEOTIDE SEQUENCE [LARGE SCALE GENOMIC DNA]</scope>
    <source>
        <strain evidence="9 12">BIOML-A13</strain>
        <strain evidence="10 11">BIOML-A3</strain>
    </source>
</reference>
<evidence type="ECO:0000313" key="11">
    <source>
        <dbReference type="Proteomes" id="UP000443070"/>
    </source>
</evidence>
<dbReference type="PANTHER" id="PTHR42920:SF5">
    <property type="entry name" value="EAMA DOMAIN-CONTAINING PROTEIN"/>
    <property type="match status" value="1"/>
</dbReference>
<keyword evidence="6 7" id="KW-0472">Membrane</keyword>
<evidence type="ECO:0000313" key="12">
    <source>
        <dbReference type="Proteomes" id="UP000484547"/>
    </source>
</evidence>
<feature type="transmembrane region" description="Helical" evidence="7">
    <location>
        <begin position="268"/>
        <end position="287"/>
    </location>
</feature>
<feature type="transmembrane region" description="Helical" evidence="7">
    <location>
        <begin position="152"/>
        <end position="168"/>
    </location>
</feature>
<feature type="transmembrane region" description="Helical" evidence="7">
    <location>
        <begin position="180"/>
        <end position="200"/>
    </location>
</feature>
<dbReference type="Proteomes" id="UP000443070">
    <property type="component" value="Unassembled WGS sequence"/>
</dbReference>
<keyword evidence="5 7" id="KW-1133">Transmembrane helix</keyword>
<dbReference type="SUPFAM" id="SSF103481">
    <property type="entry name" value="Multidrug resistance efflux transporter EmrE"/>
    <property type="match status" value="2"/>
</dbReference>
<dbReference type="EMBL" id="WNBW01000007">
    <property type="protein sequence ID" value="MTU04494.1"/>
    <property type="molecule type" value="Genomic_DNA"/>
</dbReference>
<feature type="transmembrane region" description="Helical" evidence="7">
    <location>
        <begin position="127"/>
        <end position="146"/>
    </location>
</feature>
<feature type="transmembrane region" description="Helical" evidence="7">
    <location>
        <begin position="212"/>
        <end position="230"/>
    </location>
</feature>
<proteinExistence type="inferred from homology"/>
<comment type="similarity">
    <text evidence="2">Belongs to the EamA transporter family.</text>
</comment>
<dbReference type="GO" id="GO:0005886">
    <property type="term" value="C:plasma membrane"/>
    <property type="evidence" value="ECO:0007669"/>
    <property type="project" value="UniProtKB-SubCell"/>
</dbReference>
<evidence type="ECO:0000256" key="5">
    <source>
        <dbReference type="ARBA" id="ARBA00022989"/>
    </source>
</evidence>